<gene>
    <name evidence="7" type="ORF">OXX778_LOCUS14697</name>
</gene>
<dbReference type="Pfam" id="PF12012">
    <property type="entry name" value="DUF3504"/>
    <property type="match status" value="1"/>
</dbReference>
<dbReference type="InterPro" id="IPR042838">
    <property type="entry name" value="KIAA1958"/>
</dbReference>
<evidence type="ECO:0000256" key="4">
    <source>
        <dbReference type="SAM" id="Coils"/>
    </source>
</evidence>
<dbReference type="EMBL" id="CAJNOC010003078">
    <property type="protein sequence ID" value="CAF0966654.1"/>
    <property type="molecule type" value="Genomic_DNA"/>
</dbReference>
<feature type="region of interest" description="Disordered" evidence="5">
    <location>
        <begin position="1"/>
        <end position="24"/>
    </location>
</feature>
<comment type="caution">
    <text evidence="7">The sequence shown here is derived from an EMBL/GenBank/DDBJ whole genome shotgun (WGS) entry which is preliminary data.</text>
</comment>
<dbReference type="OrthoDB" id="10002548at2759"/>
<keyword evidence="8" id="KW-1185">Reference proteome</keyword>
<keyword evidence="2" id="KW-0597">Phosphoprotein</keyword>
<proteinExistence type="predicted"/>
<feature type="coiled-coil region" evidence="4">
    <location>
        <begin position="32"/>
        <end position="90"/>
    </location>
</feature>
<evidence type="ECO:0000256" key="1">
    <source>
        <dbReference type="ARBA" id="ARBA00022499"/>
    </source>
</evidence>
<feature type="domain" description="ZMYM2-like/QRICH1 C-terminal" evidence="6">
    <location>
        <begin position="380"/>
        <end position="455"/>
    </location>
</feature>
<name>A0A814E9W9_9BILA</name>
<feature type="region of interest" description="Disordered" evidence="5">
    <location>
        <begin position="347"/>
        <end position="369"/>
    </location>
</feature>
<keyword evidence="3" id="KW-0832">Ubl conjugation</keyword>
<keyword evidence="4" id="KW-0175">Coiled coil</keyword>
<dbReference type="PANTHER" id="PTHR46963:SF2">
    <property type="match status" value="1"/>
</dbReference>
<dbReference type="Proteomes" id="UP000663879">
    <property type="component" value="Unassembled WGS sequence"/>
</dbReference>
<evidence type="ECO:0000256" key="2">
    <source>
        <dbReference type="ARBA" id="ARBA00022553"/>
    </source>
</evidence>
<reference evidence="7" key="1">
    <citation type="submission" date="2021-02" db="EMBL/GenBank/DDBJ databases">
        <authorList>
            <person name="Nowell W R."/>
        </authorList>
    </citation>
    <scope>NUCLEOTIDE SEQUENCE</scope>
    <source>
        <strain evidence="7">Ploen Becks lab</strain>
    </source>
</reference>
<feature type="region of interest" description="Disordered" evidence="5">
    <location>
        <begin position="528"/>
        <end position="565"/>
    </location>
</feature>
<evidence type="ECO:0000313" key="7">
    <source>
        <dbReference type="EMBL" id="CAF0966654.1"/>
    </source>
</evidence>
<evidence type="ECO:0000256" key="3">
    <source>
        <dbReference type="ARBA" id="ARBA00022843"/>
    </source>
</evidence>
<organism evidence="7 8">
    <name type="scientific">Brachionus calyciflorus</name>
    <dbReference type="NCBI Taxonomy" id="104777"/>
    <lineage>
        <taxon>Eukaryota</taxon>
        <taxon>Metazoa</taxon>
        <taxon>Spiralia</taxon>
        <taxon>Gnathifera</taxon>
        <taxon>Rotifera</taxon>
        <taxon>Eurotatoria</taxon>
        <taxon>Monogononta</taxon>
        <taxon>Pseudotrocha</taxon>
        <taxon>Ploima</taxon>
        <taxon>Brachionidae</taxon>
        <taxon>Brachionus</taxon>
    </lineage>
</organism>
<feature type="compositionally biased region" description="Low complexity" evidence="5">
    <location>
        <begin position="535"/>
        <end position="565"/>
    </location>
</feature>
<dbReference type="PANTHER" id="PTHR46963">
    <property type="entry name" value="SIMILAR TO RIKEN CDNA E130308A19"/>
    <property type="match status" value="1"/>
</dbReference>
<keyword evidence="1" id="KW-1017">Isopeptide bond</keyword>
<evidence type="ECO:0000256" key="5">
    <source>
        <dbReference type="SAM" id="MobiDB-lite"/>
    </source>
</evidence>
<evidence type="ECO:0000259" key="6">
    <source>
        <dbReference type="Pfam" id="PF12012"/>
    </source>
</evidence>
<protein>
    <recommendedName>
        <fullName evidence="6">ZMYM2-like/QRICH1 C-terminal domain-containing protein</fullName>
    </recommendedName>
</protein>
<sequence>MDDLNFSTSSSNEPIQQELTSKTDDVCQEPMLIETNEADVKLEQELQQQTDQLNDPNNVVLLVTNELVNAAELNTLMQNSQDDQDNLDSEIIDQNPGSLSLNDANLDQCDDSNLQDDIDGDISFKQDMDDVLSMSPSGGLSSGSFILNGSNVSTHTFRKTEWDVKKLENYVRQSYGDMTPMENMEPEQMNTYLKSFFELAKKSDGMEYEPESLIGFMNSFERYLKTKNYPESLLRSETFKEARTILKKKRDLVRSIGKLIRTKTKDTCYLLQFHRNLLKEKGLLNRDNPDCLLAEIYLNNMIYFGEFLKEDKAWRGNLNLVWGDMILERDPHNGLEYLTLATYAKKTTRNPPSLPGQPRTTHRTKTGTQTSKLRAAAAAAASSTTGIELNCPRVYTRQPPLYCPIEAYKIYRSRRPNNCLDRDSPFYLAPLFKSKNNSKTWYKALAMSCQRLDALFYCLFKKAGVDLTSLASMSQSQQQQAVAAAASIMGSEGNVVSPVGWKPGMKEPNHITDVNELVTNGYMSSSALASNGLGNTTPNNSTPTSNTPTPTTTTTTTSNFYQSQPAQQQQQQHIITTVPAQVQVQVQIQVQIIPQQQQQLTTNQNSALTLLA</sequence>
<evidence type="ECO:0000313" key="8">
    <source>
        <dbReference type="Proteomes" id="UP000663879"/>
    </source>
</evidence>
<accession>A0A814E9W9</accession>
<dbReference type="InterPro" id="IPR021893">
    <property type="entry name" value="ZMYM2-like_C"/>
</dbReference>
<feature type="compositionally biased region" description="Polar residues" evidence="5">
    <location>
        <begin position="1"/>
        <end position="20"/>
    </location>
</feature>
<dbReference type="AlphaFoldDB" id="A0A814E9W9"/>